<keyword evidence="2" id="KW-0805">Transcription regulation</keyword>
<dbReference type="AlphaFoldDB" id="A0AAV3NYM4"/>
<keyword evidence="2" id="KW-0804">Transcription</keyword>
<evidence type="ECO:0000256" key="1">
    <source>
        <dbReference type="ARBA" id="ARBA00007692"/>
    </source>
</evidence>
<organism evidence="4 5">
    <name type="scientific">Lithospermum erythrorhizon</name>
    <name type="common">Purple gromwell</name>
    <name type="synonym">Lithospermum officinale var. erythrorhizon</name>
    <dbReference type="NCBI Taxonomy" id="34254"/>
    <lineage>
        <taxon>Eukaryota</taxon>
        <taxon>Viridiplantae</taxon>
        <taxon>Streptophyta</taxon>
        <taxon>Embryophyta</taxon>
        <taxon>Tracheophyta</taxon>
        <taxon>Spermatophyta</taxon>
        <taxon>Magnoliopsida</taxon>
        <taxon>eudicotyledons</taxon>
        <taxon>Gunneridae</taxon>
        <taxon>Pentapetalae</taxon>
        <taxon>asterids</taxon>
        <taxon>lamiids</taxon>
        <taxon>Boraginales</taxon>
        <taxon>Boraginaceae</taxon>
        <taxon>Boraginoideae</taxon>
        <taxon>Lithospermeae</taxon>
        <taxon>Lithospermum</taxon>
    </lineage>
</organism>
<protein>
    <submittedName>
        <fullName evidence="4">Uncharacterized protein</fullName>
    </submittedName>
</protein>
<keyword evidence="5" id="KW-1185">Reference proteome</keyword>
<evidence type="ECO:0000313" key="4">
    <source>
        <dbReference type="EMBL" id="GAA0144520.1"/>
    </source>
</evidence>
<evidence type="ECO:0000313" key="5">
    <source>
        <dbReference type="Proteomes" id="UP001454036"/>
    </source>
</evidence>
<keyword evidence="2" id="KW-0806">Transcription termination</keyword>
<dbReference type="PANTHER" id="PTHR13068:SF103">
    <property type="entry name" value="MITOCHONDRIAL TRANSCRIPTION TERMINATION FACTOR FAMILY PROTEIN"/>
    <property type="match status" value="1"/>
</dbReference>
<proteinExistence type="inferred from homology"/>
<dbReference type="EMBL" id="BAABME010000657">
    <property type="protein sequence ID" value="GAA0144520.1"/>
    <property type="molecule type" value="Genomic_DNA"/>
</dbReference>
<comment type="similarity">
    <text evidence="1">Belongs to the mTERF family.</text>
</comment>
<dbReference type="InterPro" id="IPR003690">
    <property type="entry name" value="MTERF"/>
</dbReference>
<dbReference type="Gene3D" id="1.25.70.10">
    <property type="entry name" value="Transcription termination factor 3, mitochondrial"/>
    <property type="match status" value="2"/>
</dbReference>
<evidence type="ECO:0000256" key="3">
    <source>
        <dbReference type="ARBA" id="ARBA00022946"/>
    </source>
</evidence>
<dbReference type="Proteomes" id="UP001454036">
    <property type="component" value="Unassembled WGS sequence"/>
</dbReference>
<dbReference type="GO" id="GO:0003676">
    <property type="term" value="F:nucleic acid binding"/>
    <property type="evidence" value="ECO:0007669"/>
    <property type="project" value="InterPro"/>
</dbReference>
<dbReference type="Pfam" id="PF02536">
    <property type="entry name" value="mTERF"/>
    <property type="match status" value="2"/>
</dbReference>
<accession>A0AAV3NYM4</accession>
<reference evidence="4 5" key="1">
    <citation type="submission" date="2024-01" db="EMBL/GenBank/DDBJ databases">
        <title>The complete chloroplast genome sequence of Lithospermum erythrorhizon: insights into the phylogenetic relationship among Boraginaceae species and the maternal lineages of purple gromwells.</title>
        <authorList>
            <person name="Okada T."/>
            <person name="Watanabe K."/>
        </authorList>
    </citation>
    <scope>NUCLEOTIDE SEQUENCE [LARGE SCALE GENOMIC DNA]</scope>
</reference>
<dbReference type="PANTHER" id="PTHR13068">
    <property type="entry name" value="CGI-12 PROTEIN-RELATED"/>
    <property type="match status" value="1"/>
</dbReference>
<dbReference type="FunFam" id="1.25.70.10:FF:000019">
    <property type="entry name" value="mTERF family protein"/>
    <property type="match status" value="1"/>
</dbReference>
<sequence>MTMFKKLIVLNVVKRAPLIIQENNGISSVVCSLSSCHIAQKPRFYRAKRDVKSNDTETDEWLEMPKDAEHQAQGVLLEYLHSTRSLPFLEAECMSKNSRCFLMKLVRRVGEKREGGDGDIGSSLARFLRYHPINEFEPFFESMGLKHCEYCDFLPRNLMFLTDDPALLENCHVLCDYGVPRNRLGRIYKEVAEVFRYDSGVLQSKLIDYEKIGLSKSTVLKIVSSSPYVLIRDGKKEFLKFCEVLKGFGIECDWIGEHVKEGSSYLWSHMLELLSLLSKIGCSDEDQEHLICRHPDIIFKDSGYVAFSLIGFVLKFGASSHEMCTLFMHFPDIPVEEFIQNMRNCYRFLVEIDMDVQEIGLIVCLYPEVLGSCRLKKLNSLLQNLCIGKKRLCKVIKNDPTVLKNWVYGVRVGKLLHEEDERSQMLKTRFLSGLGFAEDSSEMNRALKLFRGNGLELQERFDCLVHAGLSAENAAQVVRMCPPILNQSKVVINKKIDHIVNELSYPVSCLIKYPSFLNYTIRRVHCRLSMYNWLKDHGRVLPNLALSSLLSISETTFKKRYVSNHPGGPEHWEKLKKDIYPT</sequence>
<dbReference type="GO" id="GO:0006353">
    <property type="term" value="P:DNA-templated transcription termination"/>
    <property type="evidence" value="ECO:0007669"/>
    <property type="project" value="UniProtKB-KW"/>
</dbReference>
<keyword evidence="3" id="KW-0809">Transit peptide</keyword>
<evidence type="ECO:0000256" key="2">
    <source>
        <dbReference type="ARBA" id="ARBA00022472"/>
    </source>
</evidence>
<gene>
    <name evidence="4" type="ORF">LIER_04945</name>
</gene>
<comment type="caution">
    <text evidence="4">The sequence shown here is derived from an EMBL/GenBank/DDBJ whole genome shotgun (WGS) entry which is preliminary data.</text>
</comment>
<name>A0AAV3NYM4_LITER</name>
<dbReference type="InterPro" id="IPR038538">
    <property type="entry name" value="MTERF_sf"/>
</dbReference>